<protein>
    <recommendedName>
        <fullName evidence="7">Tyr recombinase domain-containing protein</fullName>
    </recommendedName>
</protein>
<dbReference type="PANTHER" id="PTHR30349">
    <property type="entry name" value="PHAGE INTEGRASE-RELATED"/>
    <property type="match status" value="1"/>
</dbReference>
<dbReference type="InterPro" id="IPR044068">
    <property type="entry name" value="CB"/>
</dbReference>
<proteinExistence type="predicted"/>
<keyword evidence="1" id="KW-0238">DNA-binding</keyword>
<organism evidence="6">
    <name type="scientific">marine sediment metagenome</name>
    <dbReference type="NCBI Taxonomy" id="412755"/>
    <lineage>
        <taxon>unclassified sequences</taxon>
        <taxon>metagenomes</taxon>
        <taxon>ecological metagenomes</taxon>
    </lineage>
</organism>
<evidence type="ECO:0008006" key="7">
    <source>
        <dbReference type="Google" id="ProtNLM"/>
    </source>
</evidence>
<dbReference type="PROSITE" id="PS51900">
    <property type="entry name" value="CB"/>
    <property type="match status" value="1"/>
</dbReference>
<sequence length="555" mass="63289">MRVYKQIHTRIIPEGAKKFTRRGKQFAKYKDRQGHTVEHRVTQDGKRLLKESEYWYIEFEFNKHRRIKTFTHREPAEQLAEIIKTKINLCPLTDTQEQFIENTPSGIKDELISFGILDAQTLVTFKTLSGHIEDFKDNMTKRERAAKHITATVASLKRLFDGCGFTQWKDISGEKIIDWLTEKRDGGKGISKRTFNGYIKTAKHFCKWLAKQLKTTSPIIHLDGLENEATDKRHTRRAATPDEIRRLLETTRQGPQRFGLTGYERSLLYLLAVETGLRANEIRTLTVGSFNFTDGIVTVEAGYSKHRRQDIVPFRTGLASELQRYFANKLPAARVFYVTDKTCDMIQADLAEAGIPYVDDNGGHFDFHALRHTFITNLKHAPARIQQALARHQSSAMTDRYTHISLHDERSAIEDLPDMTAASEQQQVMTGTDDKPVDAIGEKVLNRCCQADHKRTDMESDGKKTTLTMQKTPLGGTNKGIVKTLNQQVEGSNPSSLSQKRGFSEKQAECLSKRCYHTTPIQHLDPLLKRLASAWPKFSDEGKHIVEKLIEMAEG</sequence>
<evidence type="ECO:0000256" key="2">
    <source>
        <dbReference type="ARBA" id="ARBA00023172"/>
    </source>
</evidence>
<feature type="domain" description="Tyr recombinase" evidence="4">
    <location>
        <begin position="234"/>
        <end position="414"/>
    </location>
</feature>
<evidence type="ECO:0000256" key="1">
    <source>
        <dbReference type="ARBA" id="ARBA00023125"/>
    </source>
</evidence>
<dbReference type="CDD" id="cd00397">
    <property type="entry name" value="DNA_BRE_C"/>
    <property type="match status" value="1"/>
</dbReference>
<dbReference type="PROSITE" id="PS51898">
    <property type="entry name" value="TYR_RECOMBINASE"/>
    <property type="match status" value="1"/>
</dbReference>
<dbReference type="Pfam" id="PF00589">
    <property type="entry name" value="Phage_integrase"/>
    <property type="match status" value="1"/>
</dbReference>
<reference evidence="6" key="1">
    <citation type="journal article" date="2015" name="Nature">
        <title>Complex archaea that bridge the gap between prokaryotes and eukaryotes.</title>
        <authorList>
            <person name="Spang A."/>
            <person name="Saw J.H."/>
            <person name="Jorgensen S.L."/>
            <person name="Zaremba-Niedzwiedzka K."/>
            <person name="Martijn J."/>
            <person name="Lind A.E."/>
            <person name="van Eijk R."/>
            <person name="Schleper C."/>
            <person name="Guy L."/>
            <person name="Ettema T.J."/>
        </authorList>
    </citation>
    <scope>NUCLEOTIDE SEQUENCE</scope>
</reference>
<gene>
    <name evidence="6" type="ORF">LCGC14_0691370</name>
</gene>
<evidence type="ECO:0000256" key="3">
    <source>
        <dbReference type="SAM" id="MobiDB-lite"/>
    </source>
</evidence>
<evidence type="ECO:0000313" key="6">
    <source>
        <dbReference type="EMBL" id="KKN44599.1"/>
    </source>
</evidence>
<dbReference type="PANTHER" id="PTHR30349:SF41">
    <property type="entry name" value="INTEGRASE_RECOMBINASE PROTEIN MJ0367-RELATED"/>
    <property type="match status" value="1"/>
</dbReference>
<dbReference type="InterPro" id="IPR011010">
    <property type="entry name" value="DNA_brk_join_enz"/>
</dbReference>
<dbReference type="InterPro" id="IPR002104">
    <property type="entry name" value="Integrase_catalytic"/>
</dbReference>
<dbReference type="AlphaFoldDB" id="A0A0F9QQ70"/>
<dbReference type="InterPro" id="IPR050090">
    <property type="entry name" value="Tyrosine_recombinase_XerCD"/>
</dbReference>
<evidence type="ECO:0000259" key="5">
    <source>
        <dbReference type="PROSITE" id="PS51900"/>
    </source>
</evidence>
<accession>A0A0F9QQ70</accession>
<feature type="domain" description="Core-binding (CB)" evidence="5">
    <location>
        <begin position="126"/>
        <end position="210"/>
    </location>
</feature>
<feature type="region of interest" description="Disordered" evidence="3">
    <location>
        <begin position="456"/>
        <end position="479"/>
    </location>
</feature>
<dbReference type="GO" id="GO:0015074">
    <property type="term" value="P:DNA integration"/>
    <property type="evidence" value="ECO:0007669"/>
    <property type="project" value="InterPro"/>
</dbReference>
<name>A0A0F9QQ70_9ZZZZ</name>
<dbReference type="InterPro" id="IPR010998">
    <property type="entry name" value="Integrase_recombinase_N"/>
</dbReference>
<dbReference type="Gene3D" id="1.10.443.10">
    <property type="entry name" value="Intergrase catalytic core"/>
    <property type="match status" value="1"/>
</dbReference>
<keyword evidence="2" id="KW-0233">DNA recombination</keyword>
<dbReference type="GO" id="GO:0003677">
    <property type="term" value="F:DNA binding"/>
    <property type="evidence" value="ECO:0007669"/>
    <property type="project" value="UniProtKB-KW"/>
</dbReference>
<evidence type="ECO:0000259" key="4">
    <source>
        <dbReference type="PROSITE" id="PS51898"/>
    </source>
</evidence>
<comment type="caution">
    <text evidence="6">The sequence shown here is derived from an EMBL/GenBank/DDBJ whole genome shotgun (WGS) entry which is preliminary data.</text>
</comment>
<dbReference type="SUPFAM" id="SSF56349">
    <property type="entry name" value="DNA breaking-rejoining enzymes"/>
    <property type="match status" value="1"/>
</dbReference>
<dbReference type="InterPro" id="IPR013762">
    <property type="entry name" value="Integrase-like_cat_sf"/>
</dbReference>
<dbReference type="Gene3D" id="1.10.150.130">
    <property type="match status" value="1"/>
</dbReference>
<dbReference type="GO" id="GO:0006310">
    <property type="term" value="P:DNA recombination"/>
    <property type="evidence" value="ECO:0007669"/>
    <property type="project" value="UniProtKB-KW"/>
</dbReference>
<dbReference type="EMBL" id="LAZR01001441">
    <property type="protein sequence ID" value="KKN44599.1"/>
    <property type="molecule type" value="Genomic_DNA"/>
</dbReference>